<feature type="binding site" evidence="8">
    <location>
        <position position="148"/>
    </location>
    <ligand>
        <name>Zn(2+)</name>
        <dbReference type="ChEBI" id="CHEBI:29105"/>
        <note>catalytic</note>
    </ligand>
</feature>
<evidence type="ECO:0000256" key="6">
    <source>
        <dbReference type="ARBA" id="ARBA00022801"/>
    </source>
</evidence>
<organism evidence="10 11">
    <name type="scientific">Candidatus Venteria ishoeyi</name>
    <dbReference type="NCBI Taxonomy" id="1899563"/>
    <lineage>
        <taxon>Bacteria</taxon>
        <taxon>Pseudomonadati</taxon>
        <taxon>Pseudomonadota</taxon>
        <taxon>Gammaproteobacteria</taxon>
        <taxon>Thiotrichales</taxon>
        <taxon>Thiotrichaceae</taxon>
        <taxon>Venteria</taxon>
    </lineage>
</organism>
<keyword evidence="8" id="KW-0963">Cytoplasm</keyword>
<keyword evidence="8" id="KW-0698">rRNA processing</keyword>
<evidence type="ECO:0000313" key="9">
    <source>
        <dbReference type="EMBL" id="SEH04253.1"/>
    </source>
</evidence>
<keyword evidence="7 8" id="KW-0862">Zinc</keyword>
<name>A0A1H6FC17_9GAMM</name>
<dbReference type="NCBIfam" id="TIGR00043">
    <property type="entry name" value="rRNA maturation RNase YbeY"/>
    <property type="match status" value="1"/>
</dbReference>
<gene>
    <name evidence="10" type="primary">ybeY_2</name>
    <name evidence="8" type="synonym">ybeY</name>
    <name evidence="9" type="synonym">ybeY_1</name>
    <name evidence="9" type="ORF">MBHS_00099</name>
    <name evidence="10" type="ORF">MBHS_02447</name>
</gene>
<evidence type="ECO:0000256" key="2">
    <source>
        <dbReference type="ARBA" id="ARBA00022517"/>
    </source>
</evidence>
<keyword evidence="6 8" id="KW-0378">Hydrolase</keyword>
<dbReference type="EMBL" id="FMSV02000498">
    <property type="protein sequence ID" value="SEH06584.1"/>
    <property type="molecule type" value="Genomic_DNA"/>
</dbReference>
<reference evidence="10 11" key="1">
    <citation type="submission" date="2016-10" db="EMBL/GenBank/DDBJ databases">
        <authorList>
            <person name="de Groot N.N."/>
        </authorList>
    </citation>
    <scope>NUCLEOTIDE SEQUENCE [LARGE SCALE GENOMIC DNA]</scope>
    <source>
        <strain evidence="10">MBHS1</strain>
    </source>
</reference>
<dbReference type="InterPro" id="IPR002036">
    <property type="entry name" value="YbeY"/>
</dbReference>
<keyword evidence="11" id="KW-1185">Reference proteome</keyword>
<dbReference type="Proteomes" id="UP000236724">
    <property type="component" value="Unassembled WGS sequence"/>
</dbReference>
<evidence type="ECO:0000313" key="10">
    <source>
        <dbReference type="EMBL" id="SEH06584.1"/>
    </source>
</evidence>
<dbReference type="PANTHER" id="PTHR46986">
    <property type="entry name" value="ENDORIBONUCLEASE YBEY, CHLOROPLASTIC"/>
    <property type="match status" value="1"/>
</dbReference>
<evidence type="ECO:0000256" key="3">
    <source>
        <dbReference type="ARBA" id="ARBA00022722"/>
    </source>
</evidence>
<evidence type="ECO:0000256" key="7">
    <source>
        <dbReference type="ARBA" id="ARBA00022833"/>
    </source>
</evidence>
<dbReference type="Pfam" id="PF02130">
    <property type="entry name" value="YbeY"/>
    <property type="match status" value="1"/>
</dbReference>
<dbReference type="PANTHER" id="PTHR46986:SF1">
    <property type="entry name" value="ENDORIBONUCLEASE YBEY, CHLOROPLASTIC"/>
    <property type="match status" value="1"/>
</dbReference>
<keyword evidence="2 8" id="KW-0690">Ribosome biogenesis</keyword>
<keyword evidence="3 8" id="KW-0540">Nuclease</keyword>
<keyword evidence="4 8" id="KW-0479">Metal-binding</keyword>
<evidence type="ECO:0000313" key="11">
    <source>
        <dbReference type="Proteomes" id="UP000236724"/>
    </source>
</evidence>
<dbReference type="Gene3D" id="3.40.390.30">
    <property type="entry name" value="Metalloproteases ('zincins'), catalytic domain"/>
    <property type="match status" value="1"/>
</dbReference>
<dbReference type="EMBL" id="FMSV02000032">
    <property type="protein sequence ID" value="SEH04253.1"/>
    <property type="molecule type" value="Genomic_DNA"/>
</dbReference>
<comment type="subcellular location">
    <subcellularLocation>
        <location evidence="8">Cytoplasm</location>
    </subcellularLocation>
</comment>
<dbReference type="HAMAP" id="MF_00009">
    <property type="entry name" value="Endoribonucl_YbeY"/>
    <property type="match status" value="1"/>
</dbReference>
<keyword evidence="5 8" id="KW-0255">Endonuclease</keyword>
<comment type="similarity">
    <text evidence="1 8">Belongs to the endoribonuclease YbeY family.</text>
</comment>
<sequence length="180" mass="20548">MKPDALIPELELDIQYISENQQIPDTGQFQQWAQATLQVVSHNAVEPYQQTLQEKWQHLHQQLDDFTVFLSLRIVDETEGTELNETWRNKSGPTNVLSFPFDPAPGMEDMPLLGDIVICAPVVEAEAKQQRKLITAHWAHLLVHGVLHLLGFDHIDAEEAQVMETLEIQVLQDLGYDNPY</sequence>
<protein>
    <recommendedName>
        <fullName evidence="8">Endoribonuclease YbeY</fullName>
        <ecNumber evidence="8">3.1.-.-</ecNumber>
    </recommendedName>
</protein>
<dbReference type="InterPro" id="IPR023091">
    <property type="entry name" value="MetalPrtase_cat_dom_sf_prd"/>
</dbReference>
<dbReference type="GO" id="GO:0008270">
    <property type="term" value="F:zinc ion binding"/>
    <property type="evidence" value="ECO:0007669"/>
    <property type="project" value="UniProtKB-UniRule"/>
</dbReference>
<dbReference type="SUPFAM" id="SSF55486">
    <property type="entry name" value="Metalloproteases ('zincins'), catalytic domain"/>
    <property type="match status" value="1"/>
</dbReference>
<accession>A0A1H6FC17</accession>
<comment type="function">
    <text evidence="8">Single strand-specific metallo-endoribonuclease involved in late-stage 70S ribosome quality control and in maturation of the 3' terminus of the 16S rRNA.</text>
</comment>
<dbReference type="PROSITE" id="PS01306">
    <property type="entry name" value="UPF0054"/>
    <property type="match status" value="1"/>
</dbReference>
<proteinExistence type="inferred from homology"/>
<feature type="binding site" evidence="8">
    <location>
        <position position="154"/>
    </location>
    <ligand>
        <name>Zn(2+)</name>
        <dbReference type="ChEBI" id="CHEBI:29105"/>
        <note>catalytic</note>
    </ligand>
</feature>
<dbReference type="GO" id="GO:0004222">
    <property type="term" value="F:metalloendopeptidase activity"/>
    <property type="evidence" value="ECO:0007669"/>
    <property type="project" value="InterPro"/>
</dbReference>
<evidence type="ECO:0000256" key="8">
    <source>
        <dbReference type="HAMAP-Rule" id="MF_00009"/>
    </source>
</evidence>
<dbReference type="GO" id="GO:0004521">
    <property type="term" value="F:RNA endonuclease activity"/>
    <property type="evidence" value="ECO:0007669"/>
    <property type="project" value="UniProtKB-UniRule"/>
</dbReference>
<evidence type="ECO:0000256" key="4">
    <source>
        <dbReference type="ARBA" id="ARBA00022723"/>
    </source>
</evidence>
<dbReference type="GO" id="GO:0005737">
    <property type="term" value="C:cytoplasm"/>
    <property type="evidence" value="ECO:0007669"/>
    <property type="project" value="UniProtKB-SubCell"/>
</dbReference>
<dbReference type="EC" id="3.1.-.-" evidence="8"/>
<feature type="binding site" evidence="8">
    <location>
        <position position="144"/>
    </location>
    <ligand>
        <name>Zn(2+)</name>
        <dbReference type="ChEBI" id="CHEBI:29105"/>
        <note>catalytic</note>
    </ligand>
</feature>
<evidence type="ECO:0000256" key="5">
    <source>
        <dbReference type="ARBA" id="ARBA00022759"/>
    </source>
</evidence>
<dbReference type="GO" id="GO:0006364">
    <property type="term" value="P:rRNA processing"/>
    <property type="evidence" value="ECO:0007669"/>
    <property type="project" value="UniProtKB-UniRule"/>
</dbReference>
<dbReference type="InterPro" id="IPR020549">
    <property type="entry name" value="YbeY_CS"/>
</dbReference>
<dbReference type="OrthoDB" id="9807740at2"/>
<evidence type="ECO:0000256" key="1">
    <source>
        <dbReference type="ARBA" id="ARBA00010875"/>
    </source>
</evidence>
<dbReference type="AlphaFoldDB" id="A0A1H6FC17"/>
<comment type="cofactor">
    <cofactor evidence="8">
        <name>Zn(2+)</name>
        <dbReference type="ChEBI" id="CHEBI:29105"/>
    </cofactor>
    <text evidence="8">Binds 1 zinc ion.</text>
</comment>
<dbReference type="RefSeq" id="WP_103918339.1">
    <property type="nucleotide sequence ID" value="NZ_FMSV02000032.1"/>
</dbReference>